<reference evidence="6 7" key="1">
    <citation type="submission" date="2018-06" db="EMBL/GenBank/DDBJ databases">
        <authorList>
            <consortium name="Pathogen Informatics"/>
            <person name="Doyle S."/>
        </authorList>
    </citation>
    <scope>NUCLEOTIDE SEQUENCE [LARGE SCALE GENOMIC DNA]</scope>
    <source>
        <strain evidence="6 7">NCTC10359</strain>
    </source>
</reference>
<dbReference type="Gene3D" id="1.10.10.970">
    <property type="entry name" value="RNA 2'-phosphotransferase, Tpt1/KptA family, N-terminal domain"/>
    <property type="match status" value="1"/>
</dbReference>
<evidence type="ECO:0000313" key="6">
    <source>
        <dbReference type="EMBL" id="STZ56182.1"/>
    </source>
</evidence>
<evidence type="ECO:0000256" key="1">
    <source>
        <dbReference type="ARBA" id="ARBA00009836"/>
    </source>
</evidence>
<comment type="similarity">
    <text evidence="1 5">Belongs to the KptA/TPT1 family.</text>
</comment>
<evidence type="ECO:0000256" key="5">
    <source>
        <dbReference type="HAMAP-Rule" id="MF_00299"/>
    </source>
</evidence>
<dbReference type="EMBL" id="UGQU01000001">
    <property type="protein sequence ID" value="STZ56182.1"/>
    <property type="molecule type" value="Genomic_DNA"/>
</dbReference>
<dbReference type="InterPro" id="IPR042080">
    <property type="entry name" value="RNA_2'-PTrans_N"/>
</dbReference>
<protein>
    <recommendedName>
        <fullName evidence="5">Probable RNA 2'-phosphotransferase</fullName>
        <ecNumber evidence="5">2.7.1.-</ecNumber>
    </recommendedName>
</protein>
<dbReference type="SUPFAM" id="SSF56399">
    <property type="entry name" value="ADP-ribosylation"/>
    <property type="match status" value="1"/>
</dbReference>
<dbReference type="InterPro" id="IPR022928">
    <property type="entry name" value="RNA_2'-PTrans_KptA"/>
</dbReference>
<sequence length="202" mass="22941">MQTDEKIAKKISKFLSLILRHKPEIVKVTLDKQGFTNIDVLLNHINKFGNLPFLITREAIDEVVANNDKKRFEFSADGTQIRAVQGHSTPMVDRDYPIKTPPNPLYHGTARQFLPNIAKEGLIGKTRHLVHLSESLETAKKVGARHGKVRLLKIDTEKMLKDGFVFYQAENGVWLTKTVPSQYLTTFDGQTLDALLDDKFKN</sequence>
<dbReference type="AlphaFoldDB" id="A0A378T5T5"/>
<dbReference type="InterPro" id="IPR002745">
    <property type="entry name" value="Ptrans_KptA/Tpt1"/>
</dbReference>
<evidence type="ECO:0000256" key="2">
    <source>
        <dbReference type="ARBA" id="ARBA00022679"/>
    </source>
</evidence>
<dbReference type="HAMAP" id="MF_00299">
    <property type="entry name" value="KptA"/>
    <property type="match status" value="1"/>
</dbReference>
<proteinExistence type="inferred from homology"/>
<organism evidence="6 7">
    <name type="scientific">Moraxella lacunata</name>
    <dbReference type="NCBI Taxonomy" id="477"/>
    <lineage>
        <taxon>Bacteria</taxon>
        <taxon>Pseudomonadati</taxon>
        <taxon>Pseudomonadota</taxon>
        <taxon>Gammaproteobacteria</taxon>
        <taxon>Moraxellales</taxon>
        <taxon>Moraxellaceae</taxon>
        <taxon>Moraxella</taxon>
    </lineage>
</organism>
<dbReference type="Pfam" id="PF01885">
    <property type="entry name" value="PTS_2-RNA"/>
    <property type="match status" value="1"/>
</dbReference>
<dbReference type="PANTHER" id="PTHR12684:SF2">
    <property type="entry name" value="TRNA 2'-PHOSPHOTRANSFERASE 1"/>
    <property type="match status" value="1"/>
</dbReference>
<keyword evidence="3 5" id="KW-0520">NAD</keyword>
<dbReference type="PANTHER" id="PTHR12684">
    <property type="entry name" value="PUTATIVE PHOSPHOTRANSFERASE"/>
    <property type="match status" value="1"/>
</dbReference>
<dbReference type="RefSeq" id="WP_115005703.1">
    <property type="nucleotide sequence ID" value="NZ_UGQU01000001.1"/>
</dbReference>
<dbReference type="GO" id="GO:0003950">
    <property type="term" value="F:NAD+ poly-ADP-ribosyltransferase activity"/>
    <property type="evidence" value="ECO:0007669"/>
    <property type="project" value="InterPro"/>
</dbReference>
<dbReference type="Gene3D" id="3.20.170.30">
    <property type="match status" value="1"/>
</dbReference>
<evidence type="ECO:0000256" key="3">
    <source>
        <dbReference type="ARBA" id="ARBA00023027"/>
    </source>
</evidence>
<gene>
    <name evidence="5" type="primary">kptA</name>
    <name evidence="6" type="ORF">NCTC10359_00786</name>
</gene>
<evidence type="ECO:0000313" key="7">
    <source>
        <dbReference type="Proteomes" id="UP000254437"/>
    </source>
</evidence>
<accession>A0A378T5T5</accession>
<comment type="function">
    <text evidence="4 5">Removes the 2'-phosphate from RNA via an intermediate in which the phosphate is ADP-ribosylated by NAD followed by a presumed transesterification to release the RNA and generate ADP-ribose 1''-2''-cyclic phosphate (APPR&gt;P). May function as an ADP-ribosylase.</text>
</comment>
<dbReference type="GO" id="GO:0000215">
    <property type="term" value="F:tRNA 2'-phosphotransferase activity"/>
    <property type="evidence" value="ECO:0007669"/>
    <property type="project" value="TreeGrafter"/>
</dbReference>
<dbReference type="InterPro" id="IPR042081">
    <property type="entry name" value="RNA_2'-PTrans_C"/>
</dbReference>
<dbReference type="GO" id="GO:0006388">
    <property type="term" value="P:tRNA splicing, via endonucleolytic cleavage and ligation"/>
    <property type="evidence" value="ECO:0007669"/>
    <property type="project" value="UniProtKB-UniRule"/>
</dbReference>
<name>A0A378T5T5_MORLA</name>
<keyword evidence="2 5" id="KW-0808">Transferase</keyword>
<dbReference type="Proteomes" id="UP000254437">
    <property type="component" value="Unassembled WGS sequence"/>
</dbReference>
<evidence type="ECO:0000256" key="4">
    <source>
        <dbReference type="ARBA" id="ARBA00025212"/>
    </source>
</evidence>
<dbReference type="EC" id="2.7.1.-" evidence="5"/>